<reference evidence="2" key="1">
    <citation type="journal article" date="2017" name="Appl. Environ. Microbiol.">
        <title>Molecular characterization of an Endozoicomonas-like organism causing infection in king scallop Pecten maximus L.</title>
        <authorList>
            <person name="Cano I."/>
            <person name="van Aerle R."/>
            <person name="Ross S."/>
            <person name="Verner-Jeffreys D.W."/>
            <person name="Paley R.K."/>
            <person name="Rimmer G."/>
            <person name="Ryder D."/>
            <person name="Hooper P."/>
            <person name="Stone D."/>
            <person name="Feist S.W."/>
        </authorList>
    </citation>
    <scope>NUCLEOTIDE SEQUENCE</scope>
</reference>
<dbReference type="SUPFAM" id="SSF160191">
    <property type="entry name" value="YcgL-like"/>
    <property type="match status" value="1"/>
</dbReference>
<evidence type="ECO:0000313" key="2">
    <source>
        <dbReference type="EMBL" id="PJE78448.1"/>
    </source>
</evidence>
<comment type="caution">
    <text evidence="2">The sequence shown here is derived from an EMBL/GenBank/DDBJ whole genome shotgun (WGS) entry which is preliminary data.</text>
</comment>
<dbReference type="PROSITE" id="PS51648">
    <property type="entry name" value="YCGL"/>
    <property type="match status" value="1"/>
</dbReference>
<sequence length="98" mass="11494">MKKHIVSVYKTLVREGVYLYVDKKDQLSKVPEELLKRFHHTEHVMDILLTSRKKLARADSSSVMDAIDQKGFYLQMPPAEEEYIKHLPDHLLTFNDPV</sequence>
<dbReference type="Gene3D" id="3.10.510.20">
    <property type="entry name" value="YcgL domain"/>
    <property type="match status" value="1"/>
</dbReference>
<dbReference type="InterPro" id="IPR027354">
    <property type="entry name" value="YcgL_dom"/>
</dbReference>
<organism evidence="2">
    <name type="scientific">invertebrate metagenome</name>
    <dbReference type="NCBI Taxonomy" id="1711999"/>
    <lineage>
        <taxon>unclassified sequences</taxon>
        <taxon>metagenomes</taxon>
        <taxon>organismal metagenomes</taxon>
    </lineage>
</organism>
<dbReference type="Pfam" id="PF05166">
    <property type="entry name" value="YcgL"/>
    <property type="match status" value="1"/>
</dbReference>
<dbReference type="HAMAP" id="MF_01866">
    <property type="entry name" value="UPF0745"/>
    <property type="match status" value="1"/>
</dbReference>
<proteinExistence type="inferred from homology"/>
<gene>
    <name evidence="2" type="primary">ycgL</name>
    <name evidence="2" type="ORF">CI610_02609</name>
</gene>
<dbReference type="EMBL" id="NSIT01000179">
    <property type="protein sequence ID" value="PJE78448.1"/>
    <property type="molecule type" value="Genomic_DNA"/>
</dbReference>
<dbReference type="AlphaFoldDB" id="A0A2H9T5F3"/>
<dbReference type="PANTHER" id="PTHR38109:SF1">
    <property type="entry name" value="PROTEIN YCGL"/>
    <property type="match status" value="1"/>
</dbReference>
<feature type="domain" description="YcgL" evidence="1">
    <location>
        <begin position="4"/>
        <end position="88"/>
    </location>
</feature>
<name>A0A2H9T5F3_9ZZZZ</name>
<protein>
    <submittedName>
        <fullName evidence="2">Protein YcgL</fullName>
    </submittedName>
</protein>
<evidence type="ECO:0000259" key="1">
    <source>
        <dbReference type="PROSITE" id="PS51648"/>
    </source>
</evidence>
<accession>A0A2H9T5F3</accession>
<dbReference type="InterPro" id="IPR038068">
    <property type="entry name" value="YcgL-like_sf"/>
</dbReference>
<dbReference type="PANTHER" id="PTHR38109">
    <property type="entry name" value="PROTEIN YCGL"/>
    <property type="match status" value="1"/>
</dbReference>